<evidence type="ECO:0000313" key="4">
    <source>
        <dbReference type="Proteomes" id="UP000032735"/>
    </source>
</evidence>
<dbReference type="AlphaFoldDB" id="A0A068R7S2"/>
<evidence type="ECO:0000313" key="3">
    <source>
        <dbReference type="EMBL" id="CDG23302.1"/>
    </source>
</evidence>
<keyword evidence="4" id="KW-1185">Reference proteome</keyword>
<dbReference type="RefSeq" id="WP_052708330.1">
    <property type="nucleotide sequence ID" value="NZ_FO704551.1"/>
</dbReference>
<dbReference type="OrthoDB" id="6448092at2"/>
<protein>
    <recommendedName>
        <fullName evidence="2">YcxB-like C-terminal domain-containing protein</fullName>
    </recommendedName>
</protein>
<evidence type="ECO:0000256" key="1">
    <source>
        <dbReference type="SAM" id="SignalP"/>
    </source>
</evidence>
<reference evidence="3 4" key="1">
    <citation type="submission" date="2013-07" db="EMBL/GenBank/DDBJ databases">
        <authorList>
            <person name="Genoscope - CEA"/>
        </authorList>
    </citation>
    <scope>NUCLEOTIDE SEQUENCE [LARGE SCALE GENOMIC DNA]</scope>
    <source>
        <strain evidence="3 4">G6</strain>
    </source>
</reference>
<proteinExistence type="predicted"/>
<feature type="domain" description="YcxB-like C-terminal" evidence="2">
    <location>
        <begin position="49"/>
        <end position="104"/>
    </location>
</feature>
<dbReference type="Pfam" id="PF14317">
    <property type="entry name" value="YcxB"/>
    <property type="match status" value="1"/>
</dbReference>
<dbReference type="HOGENOM" id="CLU_117180_1_0_6"/>
<accession>A0A068R7S2</accession>
<dbReference type="EMBL" id="FO704551">
    <property type="protein sequence ID" value="CDG23302.1"/>
    <property type="molecule type" value="Genomic_DNA"/>
</dbReference>
<sequence>MNLCAFILLAASFAGFVLTQALEQFVMKKNEKKEQENQEYVRHLKINRYYIENIQGFVSTKASWSFIKRAYIKKQFMFIQTNNNEYIVFPARSLASEAEFQQLFMFITEQINNHSK</sequence>
<name>A0A068R7S2_9GAMM</name>
<feature type="signal peptide" evidence="1">
    <location>
        <begin position="1"/>
        <end position="21"/>
    </location>
</feature>
<dbReference type="InterPro" id="IPR025588">
    <property type="entry name" value="YcxB-like_C"/>
</dbReference>
<evidence type="ECO:0000259" key="2">
    <source>
        <dbReference type="Pfam" id="PF14317"/>
    </source>
</evidence>
<dbReference type="Proteomes" id="UP000032735">
    <property type="component" value="Chromosome"/>
</dbReference>
<keyword evidence="1" id="KW-0732">Signal</keyword>
<organism evidence="3 4">
    <name type="scientific">Xenorhabdus poinarii G6</name>
    <dbReference type="NCBI Taxonomy" id="1354304"/>
    <lineage>
        <taxon>Bacteria</taxon>
        <taxon>Pseudomonadati</taxon>
        <taxon>Pseudomonadota</taxon>
        <taxon>Gammaproteobacteria</taxon>
        <taxon>Enterobacterales</taxon>
        <taxon>Morganellaceae</taxon>
        <taxon>Xenorhabdus</taxon>
    </lineage>
</organism>
<feature type="chain" id="PRO_5001652397" description="YcxB-like C-terminal domain-containing protein" evidence="1">
    <location>
        <begin position="22"/>
        <end position="116"/>
    </location>
</feature>
<gene>
    <name evidence="3" type="ORF">XPG1_3675</name>
</gene>
<dbReference type="KEGG" id="xpo:XPG1_3675"/>